<evidence type="ECO:0000256" key="1">
    <source>
        <dbReference type="ARBA" id="ARBA00004651"/>
    </source>
</evidence>
<dbReference type="PROSITE" id="PS50109">
    <property type="entry name" value="HIS_KIN"/>
    <property type="match status" value="1"/>
</dbReference>
<keyword evidence="4" id="KW-0808">Transferase</keyword>
<dbReference type="EMBL" id="SMCR01000003">
    <property type="protein sequence ID" value="TCV98314.1"/>
    <property type="molecule type" value="Genomic_DNA"/>
</dbReference>
<feature type="transmembrane region" description="Helical" evidence="10">
    <location>
        <begin position="113"/>
        <end position="134"/>
    </location>
</feature>
<feature type="transmembrane region" description="Helical" evidence="10">
    <location>
        <begin position="12"/>
        <end position="31"/>
    </location>
</feature>
<accession>A0A4R3Z340</accession>
<evidence type="ECO:0000313" key="12">
    <source>
        <dbReference type="EMBL" id="TCV98314.1"/>
    </source>
</evidence>
<keyword evidence="13" id="KW-1185">Reference proteome</keyword>
<dbReference type="Pfam" id="PF07730">
    <property type="entry name" value="HisKA_3"/>
    <property type="match status" value="1"/>
</dbReference>
<dbReference type="CDD" id="cd16917">
    <property type="entry name" value="HATPase_UhpB-NarQ-NarX-like"/>
    <property type="match status" value="1"/>
</dbReference>
<evidence type="ECO:0000313" key="13">
    <source>
        <dbReference type="Proteomes" id="UP000295719"/>
    </source>
</evidence>
<gene>
    <name evidence="12" type="ORF">EDC52_103406</name>
</gene>
<sequence>MRPKRHSALTLFLAMFYSLCWLSLWVISFYLNQQGQQAVLLLPQGLRMALMILLSRRYWPAMLMVESALLCWLLATGFTGNGEILLLSPWLSLAIAWLVQRHWHRVTLYWQRLLVLLAAVTLNSVLQTLVPGLWLSAPAYQTFLATFTGGVLLAPFIYLIYEYLKQQHLQSLLAQAIPDPPLRTSLLIWCSLFFAIAVGIQMMLSPVLERLLLLLMFLPNVAMAYAFGWQGGVLAALVGSLIIAVTRQWGGAFNDLTELELFISTQALLGIGLGIAVSRQQQLADHLQRYRQRLELELHNRRLLLKRQVHTEEAIRKTIARELHDEIGQNITAIQIQAMLLDRGRQTESVQLAARQIGQLSQRIHQTTRQLLRQLRPPVLDEMSLENALRHLADEFAFAEQQIDFRLDFRLSPCPTDDTLIYTLYRLVQELLNNINKHADAQCIRVSLSQEQQMIILMVSDDGIGLPDDLSSGFGLRGIGERVQALGGEWTLSRRPGTRITVKLPTHLEQITADPGLFPR</sequence>
<organism evidence="12 13">
    <name type="scientific">Biostraticola tofi</name>
    <dbReference type="NCBI Taxonomy" id="466109"/>
    <lineage>
        <taxon>Bacteria</taxon>
        <taxon>Pseudomonadati</taxon>
        <taxon>Pseudomonadota</taxon>
        <taxon>Gammaproteobacteria</taxon>
        <taxon>Enterobacterales</taxon>
        <taxon>Bruguierivoracaceae</taxon>
        <taxon>Biostraticola</taxon>
    </lineage>
</organism>
<dbReference type="GO" id="GO:0005886">
    <property type="term" value="C:plasma membrane"/>
    <property type="evidence" value="ECO:0007669"/>
    <property type="project" value="UniProtKB-SubCell"/>
</dbReference>
<feature type="transmembrane region" description="Helical" evidence="10">
    <location>
        <begin position="140"/>
        <end position="161"/>
    </location>
</feature>
<keyword evidence="5 10" id="KW-0812">Transmembrane</keyword>
<dbReference type="GO" id="GO:0046983">
    <property type="term" value="F:protein dimerization activity"/>
    <property type="evidence" value="ECO:0007669"/>
    <property type="project" value="InterPro"/>
</dbReference>
<keyword evidence="7 10" id="KW-1133">Transmembrane helix</keyword>
<protein>
    <submittedName>
        <fullName evidence="12">Two-component system sensor histidine kinase UhpB</fullName>
    </submittedName>
</protein>
<evidence type="ECO:0000256" key="6">
    <source>
        <dbReference type="ARBA" id="ARBA00022777"/>
    </source>
</evidence>
<dbReference type="AlphaFoldDB" id="A0A4R3Z340"/>
<dbReference type="InterPro" id="IPR005467">
    <property type="entry name" value="His_kinase_dom"/>
</dbReference>
<dbReference type="InterPro" id="IPR003594">
    <property type="entry name" value="HATPase_dom"/>
</dbReference>
<dbReference type="RefSeq" id="WP_131865058.1">
    <property type="nucleotide sequence ID" value="NZ_SMCR01000003.1"/>
</dbReference>
<evidence type="ECO:0000256" key="2">
    <source>
        <dbReference type="ARBA" id="ARBA00022475"/>
    </source>
</evidence>
<keyword evidence="3" id="KW-0597">Phosphoprotein</keyword>
<evidence type="ECO:0000256" key="8">
    <source>
        <dbReference type="ARBA" id="ARBA00023012"/>
    </source>
</evidence>
<comment type="caution">
    <text evidence="12">The sequence shown here is derived from an EMBL/GenBank/DDBJ whole genome shotgun (WGS) entry which is preliminary data.</text>
</comment>
<dbReference type="InterPro" id="IPR036890">
    <property type="entry name" value="HATPase_C_sf"/>
</dbReference>
<dbReference type="SMART" id="SM00387">
    <property type="entry name" value="HATPase_c"/>
    <property type="match status" value="1"/>
</dbReference>
<dbReference type="PANTHER" id="PTHR24421">
    <property type="entry name" value="NITRATE/NITRITE SENSOR PROTEIN NARX-RELATED"/>
    <property type="match status" value="1"/>
</dbReference>
<dbReference type="Proteomes" id="UP000295719">
    <property type="component" value="Unassembled WGS sequence"/>
</dbReference>
<feature type="transmembrane region" description="Helical" evidence="10">
    <location>
        <begin position="84"/>
        <end position="101"/>
    </location>
</feature>
<evidence type="ECO:0000256" key="9">
    <source>
        <dbReference type="ARBA" id="ARBA00023136"/>
    </source>
</evidence>
<dbReference type="InterPro" id="IPR050482">
    <property type="entry name" value="Sensor_HK_TwoCompSys"/>
</dbReference>
<dbReference type="GO" id="GO:0000155">
    <property type="term" value="F:phosphorelay sensor kinase activity"/>
    <property type="evidence" value="ECO:0007669"/>
    <property type="project" value="InterPro"/>
</dbReference>
<evidence type="ECO:0000256" key="4">
    <source>
        <dbReference type="ARBA" id="ARBA00022679"/>
    </source>
</evidence>
<dbReference type="InterPro" id="IPR011712">
    <property type="entry name" value="Sig_transdc_His_kin_sub3_dim/P"/>
</dbReference>
<dbReference type="OrthoDB" id="9797605at2"/>
<reference evidence="12 13" key="1">
    <citation type="submission" date="2019-03" db="EMBL/GenBank/DDBJ databases">
        <title>Genomic Encyclopedia of Type Strains, Phase IV (KMG-IV): sequencing the most valuable type-strain genomes for metagenomic binning, comparative biology and taxonomic classification.</title>
        <authorList>
            <person name="Goeker M."/>
        </authorList>
    </citation>
    <scope>NUCLEOTIDE SEQUENCE [LARGE SCALE GENOMIC DNA]</scope>
    <source>
        <strain evidence="12 13">DSM 19580</strain>
    </source>
</reference>
<feature type="domain" description="Histidine kinase" evidence="11">
    <location>
        <begin position="322"/>
        <end position="508"/>
    </location>
</feature>
<feature type="transmembrane region" description="Helical" evidence="10">
    <location>
        <begin position="182"/>
        <end position="204"/>
    </location>
</feature>
<keyword evidence="9 10" id="KW-0472">Membrane</keyword>
<dbReference type="InterPro" id="IPR007895">
    <property type="entry name" value="MASE1"/>
</dbReference>
<evidence type="ECO:0000256" key="3">
    <source>
        <dbReference type="ARBA" id="ARBA00022553"/>
    </source>
</evidence>
<keyword evidence="2" id="KW-1003">Cell membrane</keyword>
<dbReference type="Gene3D" id="1.20.5.1930">
    <property type="match status" value="1"/>
</dbReference>
<evidence type="ECO:0000256" key="5">
    <source>
        <dbReference type="ARBA" id="ARBA00022692"/>
    </source>
</evidence>
<keyword evidence="8" id="KW-0902">Two-component regulatory system</keyword>
<name>A0A4R3Z340_9GAMM</name>
<dbReference type="Gene3D" id="1.10.1760.20">
    <property type="match status" value="1"/>
</dbReference>
<dbReference type="Pfam" id="PF02518">
    <property type="entry name" value="HATPase_c"/>
    <property type="match status" value="1"/>
</dbReference>
<evidence type="ECO:0000259" key="11">
    <source>
        <dbReference type="PROSITE" id="PS50109"/>
    </source>
</evidence>
<evidence type="ECO:0000256" key="10">
    <source>
        <dbReference type="SAM" id="Phobius"/>
    </source>
</evidence>
<keyword evidence="6 12" id="KW-0418">Kinase</keyword>
<dbReference type="PANTHER" id="PTHR24421:SF58">
    <property type="entry name" value="SIGNAL TRANSDUCTION HISTIDINE-PROTEIN KINASE_PHOSPHATASE UHPB"/>
    <property type="match status" value="1"/>
</dbReference>
<dbReference type="Gene3D" id="3.30.565.10">
    <property type="entry name" value="Histidine kinase-like ATPase, C-terminal domain"/>
    <property type="match status" value="1"/>
</dbReference>
<feature type="transmembrane region" description="Helical" evidence="10">
    <location>
        <begin position="224"/>
        <end position="246"/>
    </location>
</feature>
<dbReference type="SUPFAM" id="SSF55874">
    <property type="entry name" value="ATPase domain of HSP90 chaperone/DNA topoisomerase II/histidine kinase"/>
    <property type="match status" value="1"/>
</dbReference>
<proteinExistence type="predicted"/>
<dbReference type="Pfam" id="PF05231">
    <property type="entry name" value="MASE1"/>
    <property type="match status" value="1"/>
</dbReference>
<comment type="subcellular location">
    <subcellularLocation>
        <location evidence="1">Cell membrane</location>
        <topology evidence="1">Multi-pass membrane protein</topology>
    </subcellularLocation>
</comment>
<evidence type="ECO:0000256" key="7">
    <source>
        <dbReference type="ARBA" id="ARBA00022989"/>
    </source>
</evidence>